<keyword evidence="1" id="KW-0677">Repeat</keyword>
<dbReference type="AlphaFoldDB" id="A0A8H5G7C7"/>
<keyword evidence="2 3" id="KW-0040">ANK repeat</keyword>
<keyword evidence="6" id="KW-1185">Reference proteome</keyword>
<dbReference type="OrthoDB" id="539213at2759"/>
<dbReference type="InterPro" id="IPR002110">
    <property type="entry name" value="Ankyrin_rpt"/>
</dbReference>
<dbReference type="InterPro" id="IPR050889">
    <property type="entry name" value="Dendritic_Spine_Reg/Scaffold"/>
</dbReference>
<dbReference type="PROSITE" id="PS50297">
    <property type="entry name" value="ANK_REP_REGION"/>
    <property type="match status" value="1"/>
</dbReference>
<dbReference type="PANTHER" id="PTHR24166:SF48">
    <property type="entry name" value="PROTEIN VAPYRIN"/>
    <property type="match status" value="1"/>
</dbReference>
<feature type="region of interest" description="Disordered" evidence="4">
    <location>
        <begin position="592"/>
        <end position="625"/>
    </location>
</feature>
<reference evidence="5 6" key="1">
    <citation type="journal article" date="2020" name="ISME J.">
        <title>Uncovering the hidden diversity of litter-decomposition mechanisms in mushroom-forming fungi.</title>
        <authorList>
            <person name="Floudas D."/>
            <person name="Bentzer J."/>
            <person name="Ahren D."/>
            <person name="Johansson T."/>
            <person name="Persson P."/>
            <person name="Tunlid A."/>
        </authorList>
    </citation>
    <scope>NUCLEOTIDE SEQUENCE [LARGE SCALE GENOMIC DNA]</scope>
    <source>
        <strain evidence="5 6">CBS 146.42</strain>
    </source>
</reference>
<comment type="caution">
    <text evidence="5">The sequence shown here is derived from an EMBL/GenBank/DDBJ whole genome shotgun (WGS) entry which is preliminary data.</text>
</comment>
<feature type="region of interest" description="Disordered" evidence="4">
    <location>
        <begin position="734"/>
        <end position="753"/>
    </location>
</feature>
<dbReference type="EMBL" id="JAACJO010000004">
    <property type="protein sequence ID" value="KAF5359717.1"/>
    <property type="molecule type" value="Genomic_DNA"/>
</dbReference>
<dbReference type="Pfam" id="PF12796">
    <property type="entry name" value="Ank_2"/>
    <property type="match status" value="1"/>
</dbReference>
<organism evidence="5 6">
    <name type="scientific">Leucocoprinus leucothites</name>
    <dbReference type="NCBI Taxonomy" id="201217"/>
    <lineage>
        <taxon>Eukaryota</taxon>
        <taxon>Fungi</taxon>
        <taxon>Dikarya</taxon>
        <taxon>Basidiomycota</taxon>
        <taxon>Agaricomycotina</taxon>
        <taxon>Agaricomycetes</taxon>
        <taxon>Agaricomycetidae</taxon>
        <taxon>Agaricales</taxon>
        <taxon>Agaricineae</taxon>
        <taxon>Agaricaceae</taxon>
        <taxon>Leucocoprinus</taxon>
    </lineage>
</organism>
<evidence type="ECO:0000256" key="1">
    <source>
        <dbReference type="ARBA" id="ARBA00022737"/>
    </source>
</evidence>
<evidence type="ECO:0000256" key="2">
    <source>
        <dbReference type="ARBA" id="ARBA00023043"/>
    </source>
</evidence>
<dbReference type="Proteomes" id="UP000559027">
    <property type="component" value="Unassembled WGS sequence"/>
</dbReference>
<dbReference type="Pfam" id="PF13637">
    <property type="entry name" value="Ank_4"/>
    <property type="match status" value="1"/>
</dbReference>
<dbReference type="PANTHER" id="PTHR24166">
    <property type="entry name" value="ROLLING PEBBLES, ISOFORM B"/>
    <property type="match status" value="1"/>
</dbReference>
<protein>
    <recommendedName>
        <fullName evidence="7">Ankyrin</fullName>
    </recommendedName>
</protein>
<dbReference type="Gene3D" id="1.25.40.20">
    <property type="entry name" value="Ankyrin repeat-containing domain"/>
    <property type="match status" value="2"/>
</dbReference>
<feature type="region of interest" description="Disordered" evidence="4">
    <location>
        <begin position="891"/>
        <end position="927"/>
    </location>
</feature>
<accession>A0A8H5G7C7</accession>
<feature type="compositionally biased region" description="Low complexity" evidence="4">
    <location>
        <begin position="896"/>
        <end position="911"/>
    </location>
</feature>
<dbReference type="SMART" id="SM00248">
    <property type="entry name" value="ANK"/>
    <property type="match status" value="6"/>
</dbReference>
<evidence type="ECO:0000313" key="6">
    <source>
        <dbReference type="Proteomes" id="UP000559027"/>
    </source>
</evidence>
<dbReference type="PROSITE" id="PS50088">
    <property type="entry name" value="ANK_REPEAT"/>
    <property type="match status" value="1"/>
</dbReference>
<feature type="repeat" description="ANK" evidence="3">
    <location>
        <begin position="131"/>
        <end position="163"/>
    </location>
</feature>
<gene>
    <name evidence="5" type="ORF">D9756_003066</name>
</gene>
<sequence length="1036" mass="113599">MASPPHLNRHDLHRAALNGDDEAVIRALETAADVNALDEEGRTPIMCAVAGDRWQEIDASDASFMTPKRLNAIRIMLRHPQITLYSLNAPHAATNGVIPLSMAAWLNFPGLVELLLEESSDTVAVDGLDAHGATALMYASRDNSLQVVQLLLSHGARPDLRDCNFRSSIQYAIPHPQILWVCESVLRRHRWRESQSADSIKLSINACSECTVEELLSLARCSLPSLTKTSSNTFIDPPPLSVFTPAALSRSVKTLVSALSNTLDVSFLRSLLFSPALPTSSSPALYPLSVPILVNRPDERGWSAIHHVCSFTIFGSSSPSKASSPQGKIPEIEVLDILYLAGADVSLFTSQEHYTPLHILAKTSTSVPSTISSVVKEQIRDFVTHLVRDLGAPLGARDKHDETCLHIAAEYGASKVVMDILLDLDRVMNDGRVSKMKNARGLLAVDLAAKPELLDSFAAMKEKMDMATIRRGSVSSALSDNTLRGSEKHASLTAAVVDEFGTAFPVPIEDAEPSDPLDIDPVAKTHALLGYMRTPAPTQATLDQMEAITDVLVKYFFTKIMAAKKEVDNAKKRRESACASARSLGASLYAHRQPQTTGRTVKKKKPWTHAHRESEDSQMTRVSSSSDDEVIYVDAGTQTGIGAVRREFEGTIKAHGHHGQGWAEWFEGLIHTEDFGTVRRKKDKKEKKAVEWEGNSAGEFGWADKSKSEEKGTISGAHKLKSWWKKMIVGHEHYSHSSKSGGTKSSSDEKLSSASMTKLELVRDIQDPDACPVGREPKLQAPATWISGSLSSLALPEGCDGQVSTHTLSIERQSALALAEHAERQGEWMIGKALKTMPIVLGTVRKDLERIEMCLMNAEEYLKGAEASVERIDRVLKRALKKRRAIMEDLARSRASTPTQLTTRSSSLSLRQRLRTPEGSPTSINAPSSPGYLGYSLSLSLRPSYSSIASAASDNSIFTVSNKTTSNVTISGHHAQGRGQDMMYHSDDDETRTMRRLLLRRVESQLRAAYDEVDRVVNWISIVQDVVGGVKRRTYL</sequence>
<name>A0A8H5G7C7_9AGAR</name>
<evidence type="ECO:0000313" key="5">
    <source>
        <dbReference type="EMBL" id="KAF5359717.1"/>
    </source>
</evidence>
<evidence type="ECO:0000256" key="4">
    <source>
        <dbReference type="SAM" id="MobiDB-lite"/>
    </source>
</evidence>
<evidence type="ECO:0000256" key="3">
    <source>
        <dbReference type="PROSITE-ProRule" id="PRU00023"/>
    </source>
</evidence>
<proteinExistence type="predicted"/>
<feature type="compositionally biased region" description="Basic residues" evidence="4">
    <location>
        <begin position="600"/>
        <end position="609"/>
    </location>
</feature>
<evidence type="ECO:0008006" key="7">
    <source>
        <dbReference type="Google" id="ProtNLM"/>
    </source>
</evidence>
<dbReference type="InterPro" id="IPR036770">
    <property type="entry name" value="Ankyrin_rpt-contain_sf"/>
</dbReference>
<dbReference type="SUPFAM" id="SSF48403">
    <property type="entry name" value="Ankyrin repeat"/>
    <property type="match status" value="1"/>
</dbReference>